<accession>A0A1I5PDY7</accession>
<dbReference type="GO" id="GO:0004519">
    <property type="term" value="F:endonuclease activity"/>
    <property type="evidence" value="ECO:0007669"/>
    <property type="project" value="UniProtKB-KW"/>
</dbReference>
<name>A0A1I5PDY7_9RHOB</name>
<dbReference type="AlphaFoldDB" id="A0A1I5PDY7"/>
<dbReference type="Pfam" id="PF03372">
    <property type="entry name" value="Exo_endo_phos"/>
    <property type="match status" value="1"/>
</dbReference>
<dbReference type="Proteomes" id="UP000199356">
    <property type="component" value="Unassembled WGS sequence"/>
</dbReference>
<feature type="region of interest" description="Disordered" evidence="1">
    <location>
        <begin position="178"/>
        <end position="250"/>
    </location>
</feature>
<dbReference type="EMBL" id="FOXA01000005">
    <property type="protein sequence ID" value="SFP31751.1"/>
    <property type="molecule type" value="Genomic_DNA"/>
</dbReference>
<dbReference type="STRING" id="441119.SAMN04488047_10535"/>
<evidence type="ECO:0000313" key="3">
    <source>
        <dbReference type="EMBL" id="SFP31751.1"/>
    </source>
</evidence>
<evidence type="ECO:0000256" key="1">
    <source>
        <dbReference type="SAM" id="MobiDB-lite"/>
    </source>
</evidence>
<dbReference type="InterPro" id="IPR036691">
    <property type="entry name" value="Endo/exonu/phosph_ase_sf"/>
</dbReference>
<proteinExistence type="predicted"/>
<dbReference type="SUPFAM" id="SSF56219">
    <property type="entry name" value="DNase I-like"/>
    <property type="match status" value="1"/>
</dbReference>
<dbReference type="InterPro" id="IPR005135">
    <property type="entry name" value="Endo/exonuclease/phosphatase"/>
</dbReference>
<dbReference type="Gene3D" id="3.60.10.10">
    <property type="entry name" value="Endonuclease/exonuclease/phosphatase"/>
    <property type="match status" value="1"/>
</dbReference>
<gene>
    <name evidence="3" type="ORF">SAMN04488047_10535</name>
</gene>
<keyword evidence="3" id="KW-0269">Exonuclease</keyword>
<organism evidence="3 4">
    <name type="scientific">Tranquillimonas alkanivorans</name>
    <dbReference type="NCBI Taxonomy" id="441119"/>
    <lineage>
        <taxon>Bacteria</taxon>
        <taxon>Pseudomonadati</taxon>
        <taxon>Pseudomonadota</taxon>
        <taxon>Alphaproteobacteria</taxon>
        <taxon>Rhodobacterales</taxon>
        <taxon>Roseobacteraceae</taxon>
        <taxon>Tranquillimonas</taxon>
    </lineage>
</organism>
<protein>
    <submittedName>
        <fullName evidence="3">Endonuclease/Exonuclease/phosphatase family protein</fullName>
    </submittedName>
</protein>
<keyword evidence="3" id="KW-0255">Endonuclease</keyword>
<evidence type="ECO:0000313" key="4">
    <source>
        <dbReference type="Proteomes" id="UP000199356"/>
    </source>
</evidence>
<feature type="compositionally biased region" description="Basic and acidic residues" evidence="1">
    <location>
        <begin position="211"/>
        <end position="221"/>
    </location>
</feature>
<evidence type="ECO:0000259" key="2">
    <source>
        <dbReference type="Pfam" id="PF03372"/>
    </source>
</evidence>
<keyword evidence="3" id="KW-0378">Hydrolase</keyword>
<keyword evidence="3" id="KW-0540">Nuclease</keyword>
<dbReference type="GO" id="GO:0004527">
    <property type="term" value="F:exonuclease activity"/>
    <property type="evidence" value="ECO:0007669"/>
    <property type="project" value="UniProtKB-KW"/>
</dbReference>
<feature type="domain" description="Endonuclease/exonuclease/phosphatase" evidence="2">
    <location>
        <begin position="44"/>
        <end position="297"/>
    </location>
</feature>
<sequence>MLSGIDYDRGGAALAALAAEIEKAGHTLPHHFARRPNAGLATQFDLDGDGRFGTARDAQGYGRFAGDGGLAILSRLPVETGRVREFSGLLWTDLPGADPPHLDGVPFPDAETFAVQRLSSNAHWDVPLRLPGGRVLHLLVFHATPPVFDGPEDRNGRRNHDEAALWLRYLDGRLPQPPPEAPLVVMGDANLDPQDGEGRRSALQALLSHARLQDPRPRSEGARAAAQTDGGANADHQGPPRLDTVDWPDAPGPGNLRVDYVLPSRDLRVTGSGVFWPPLDDPLNALLLHEGVAASRHRLVWVDVTLPRGR</sequence>
<keyword evidence="4" id="KW-1185">Reference proteome</keyword>
<reference evidence="3 4" key="1">
    <citation type="submission" date="2016-10" db="EMBL/GenBank/DDBJ databases">
        <authorList>
            <person name="de Groot N.N."/>
        </authorList>
    </citation>
    <scope>NUCLEOTIDE SEQUENCE [LARGE SCALE GENOMIC DNA]</scope>
    <source>
        <strain evidence="3 4">DSM 19547</strain>
    </source>
</reference>